<evidence type="ECO:0000313" key="2">
    <source>
        <dbReference type="EMBL" id="KAK4416444.1"/>
    </source>
</evidence>
<evidence type="ECO:0000256" key="1">
    <source>
        <dbReference type="SAM" id="Phobius"/>
    </source>
</evidence>
<reference evidence="2" key="1">
    <citation type="submission" date="2020-06" db="EMBL/GenBank/DDBJ databases">
        <authorList>
            <person name="Li T."/>
            <person name="Hu X."/>
            <person name="Zhang T."/>
            <person name="Song X."/>
            <person name="Zhang H."/>
            <person name="Dai N."/>
            <person name="Sheng W."/>
            <person name="Hou X."/>
            <person name="Wei L."/>
        </authorList>
    </citation>
    <scope>NUCLEOTIDE SEQUENCE</scope>
    <source>
        <strain evidence="2">3651</strain>
        <tissue evidence="2">Leaf</tissue>
    </source>
</reference>
<reference evidence="2" key="2">
    <citation type="journal article" date="2024" name="Plant">
        <title>Genomic evolution and insights into agronomic trait innovations of Sesamum species.</title>
        <authorList>
            <person name="Miao H."/>
            <person name="Wang L."/>
            <person name="Qu L."/>
            <person name="Liu H."/>
            <person name="Sun Y."/>
            <person name="Le M."/>
            <person name="Wang Q."/>
            <person name="Wei S."/>
            <person name="Zheng Y."/>
            <person name="Lin W."/>
            <person name="Duan Y."/>
            <person name="Cao H."/>
            <person name="Xiong S."/>
            <person name="Wang X."/>
            <person name="Wei L."/>
            <person name="Li C."/>
            <person name="Ma Q."/>
            <person name="Ju M."/>
            <person name="Zhao R."/>
            <person name="Li G."/>
            <person name="Mu C."/>
            <person name="Tian Q."/>
            <person name="Mei H."/>
            <person name="Zhang T."/>
            <person name="Gao T."/>
            <person name="Zhang H."/>
        </authorList>
    </citation>
    <scope>NUCLEOTIDE SEQUENCE</scope>
    <source>
        <strain evidence="2">3651</strain>
    </source>
</reference>
<organism evidence="2 3">
    <name type="scientific">Sesamum alatum</name>
    <dbReference type="NCBI Taxonomy" id="300844"/>
    <lineage>
        <taxon>Eukaryota</taxon>
        <taxon>Viridiplantae</taxon>
        <taxon>Streptophyta</taxon>
        <taxon>Embryophyta</taxon>
        <taxon>Tracheophyta</taxon>
        <taxon>Spermatophyta</taxon>
        <taxon>Magnoliopsida</taxon>
        <taxon>eudicotyledons</taxon>
        <taxon>Gunneridae</taxon>
        <taxon>Pentapetalae</taxon>
        <taxon>asterids</taxon>
        <taxon>lamiids</taxon>
        <taxon>Lamiales</taxon>
        <taxon>Pedaliaceae</taxon>
        <taxon>Sesamum</taxon>
    </lineage>
</organism>
<sequence length="121" mass="13713">MASSPAYLCAPILPFKKSKFSQSFQVRAHYYDSEGNMVDPNVGVLRERIEDMKRRERLERCCLAEPGWNYAPIHKNYVRHKRDGNSRRFLQLVGTVAGTFGLTVVSCSVCLCVVSLLVQSN</sequence>
<proteinExistence type="predicted"/>
<gene>
    <name evidence="2" type="ORF">Salat_2469900</name>
</gene>
<keyword evidence="1" id="KW-0812">Transmembrane</keyword>
<evidence type="ECO:0000313" key="3">
    <source>
        <dbReference type="Proteomes" id="UP001293254"/>
    </source>
</evidence>
<dbReference type="PANTHER" id="PTHR38225">
    <property type="entry name" value="PROTEIN, PUTATIVE-RELATED"/>
    <property type="match status" value="1"/>
</dbReference>
<keyword evidence="3" id="KW-1185">Reference proteome</keyword>
<name>A0AAE1XRV5_9LAMI</name>
<dbReference type="Proteomes" id="UP001293254">
    <property type="component" value="Unassembled WGS sequence"/>
</dbReference>
<accession>A0AAE1XRV5</accession>
<comment type="caution">
    <text evidence="2">The sequence shown here is derived from an EMBL/GenBank/DDBJ whole genome shotgun (WGS) entry which is preliminary data.</text>
</comment>
<feature type="transmembrane region" description="Helical" evidence="1">
    <location>
        <begin position="89"/>
        <end position="118"/>
    </location>
</feature>
<dbReference type="AlphaFoldDB" id="A0AAE1XRV5"/>
<dbReference type="PANTHER" id="PTHR38225:SF4">
    <property type="entry name" value="PROTEIN, PUTATIVE-RELATED"/>
    <property type="match status" value="1"/>
</dbReference>
<keyword evidence="1" id="KW-0472">Membrane</keyword>
<protein>
    <submittedName>
        <fullName evidence="2">Uncharacterized protein</fullName>
    </submittedName>
</protein>
<dbReference type="EMBL" id="JACGWO010000010">
    <property type="protein sequence ID" value="KAK4416444.1"/>
    <property type="molecule type" value="Genomic_DNA"/>
</dbReference>
<keyword evidence="1" id="KW-1133">Transmembrane helix</keyword>